<dbReference type="Proteomes" id="UP001221757">
    <property type="component" value="Unassembled WGS sequence"/>
</dbReference>
<evidence type="ECO:0000313" key="3">
    <source>
        <dbReference type="Proteomes" id="UP001221757"/>
    </source>
</evidence>
<accession>A0AAD7FD53</accession>
<reference evidence="2" key="1">
    <citation type="submission" date="2023-03" db="EMBL/GenBank/DDBJ databases">
        <title>Massive genome expansion in bonnet fungi (Mycena s.s.) driven by repeated elements and novel gene families across ecological guilds.</title>
        <authorList>
            <consortium name="Lawrence Berkeley National Laboratory"/>
            <person name="Harder C.B."/>
            <person name="Miyauchi S."/>
            <person name="Viragh M."/>
            <person name="Kuo A."/>
            <person name="Thoen E."/>
            <person name="Andreopoulos B."/>
            <person name="Lu D."/>
            <person name="Skrede I."/>
            <person name="Drula E."/>
            <person name="Henrissat B."/>
            <person name="Morin E."/>
            <person name="Kohler A."/>
            <person name="Barry K."/>
            <person name="LaButti K."/>
            <person name="Morin E."/>
            <person name="Salamov A."/>
            <person name="Lipzen A."/>
            <person name="Mereny Z."/>
            <person name="Hegedus B."/>
            <person name="Baldrian P."/>
            <person name="Stursova M."/>
            <person name="Weitz H."/>
            <person name="Taylor A."/>
            <person name="Grigoriev I.V."/>
            <person name="Nagy L.G."/>
            <person name="Martin F."/>
            <person name="Kauserud H."/>
        </authorList>
    </citation>
    <scope>NUCLEOTIDE SEQUENCE</scope>
    <source>
        <strain evidence="2">CBHHK067</strain>
    </source>
</reference>
<dbReference type="EMBL" id="JARKIE010000786">
    <property type="protein sequence ID" value="KAJ7616876.1"/>
    <property type="molecule type" value="Genomic_DNA"/>
</dbReference>
<gene>
    <name evidence="2" type="ORF">B0H17DRAFT_882543</name>
</gene>
<keyword evidence="3" id="KW-1185">Reference proteome</keyword>
<evidence type="ECO:0000313" key="2">
    <source>
        <dbReference type="EMBL" id="KAJ7616876.1"/>
    </source>
</evidence>
<comment type="caution">
    <text evidence="2">The sequence shown here is derived from an EMBL/GenBank/DDBJ whole genome shotgun (WGS) entry which is preliminary data.</text>
</comment>
<name>A0AAD7FD53_MYCRO</name>
<dbReference type="AlphaFoldDB" id="A0AAD7FD53"/>
<feature type="non-terminal residue" evidence="2">
    <location>
        <position position="1"/>
    </location>
</feature>
<sequence length="161" mass="18139">TDAGIEYLVDNPQFRIKLFSDSTADAKKENRAKQVAKDGKAVQYGELAKHIFLEDPQEQARYANNPVKYATSTETRMRRLKKEYQGHLERIGATGAGLDPSRIREGSELASIFGESTNEIREDWPWWDDLHGFWRELPSYNPIGVQSSEPGTDHASAAADL</sequence>
<proteinExistence type="predicted"/>
<evidence type="ECO:0000256" key="1">
    <source>
        <dbReference type="SAM" id="MobiDB-lite"/>
    </source>
</evidence>
<protein>
    <submittedName>
        <fullName evidence="2">Uncharacterized protein</fullName>
    </submittedName>
</protein>
<feature type="region of interest" description="Disordered" evidence="1">
    <location>
        <begin position="142"/>
        <end position="161"/>
    </location>
</feature>
<organism evidence="2 3">
    <name type="scientific">Mycena rosella</name>
    <name type="common">Pink bonnet</name>
    <name type="synonym">Agaricus rosellus</name>
    <dbReference type="NCBI Taxonomy" id="1033263"/>
    <lineage>
        <taxon>Eukaryota</taxon>
        <taxon>Fungi</taxon>
        <taxon>Dikarya</taxon>
        <taxon>Basidiomycota</taxon>
        <taxon>Agaricomycotina</taxon>
        <taxon>Agaricomycetes</taxon>
        <taxon>Agaricomycetidae</taxon>
        <taxon>Agaricales</taxon>
        <taxon>Marasmiineae</taxon>
        <taxon>Mycenaceae</taxon>
        <taxon>Mycena</taxon>
    </lineage>
</organism>
<feature type="non-terminal residue" evidence="2">
    <location>
        <position position="161"/>
    </location>
</feature>